<reference evidence="4 5" key="1">
    <citation type="submission" date="2018-08" db="EMBL/GenBank/DDBJ databases">
        <title>Bacillus chawlae sp. nov., Bacillus glennii sp. nov., and Bacillus saganii sp. nov. Isolated from the Vehicle Assembly Building at Kennedy Space Center where the Viking Spacecraft were Assembled.</title>
        <authorList>
            <person name="Seuylemezian A."/>
            <person name="Vaishampayan P."/>
        </authorList>
    </citation>
    <scope>NUCLEOTIDE SEQUENCE [LARGE SCALE GENOMIC DNA]</scope>
    <source>
        <strain evidence="4 5">V47-23a</strain>
    </source>
</reference>
<evidence type="ECO:0000259" key="3">
    <source>
        <dbReference type="PROSITE" id="PS51272"/>
    </source>
</evidence>
<keyword evidence="1 2" id="KW-0732">Signal</keyword>
<dbReference type="PROSITE" id="PS51272">
    <property type="entry name" value="SLH"/>
    <property type="match status" value="1"/>
</dbReference>
<feature type="signal peptide" evidence="2">
    <location>
        <begin position="1"/>
        <end position="28"/>
    </location>
</feature>
<organism evidence="4 5">
    <name type="scientific">Peribacillus saganii</name>
    <dbReference type="NCBI Taxonomy" id="2303992"/>
    <lineage>
        <taxon>Bacteria</taxon>
        <taxon>Bacillati</taxon>
        <taxon>Bacillota</taxon>
        <taxon>Bacilli</taxon>
        <taxon>Bacillales</taxon>
        <taxon>Bacillaceae</taxon>
        <taxon>Peribacillus</taxon>
    </lineage>
</organism>
<protein>
    <submittedName>
        <fullName evidence="4">S-layer homology domain-containing protein</fullName>
    </submittedName>
</protein>
<evidence type="ECO:0000256" key="1">
    <source>
        <dbReference type="ARBA" id="ARBA00022729"/>
    </source>
</evidence>
<dbReference type="InterPro" id="IPR014755">
    <property type="entry name" value="Cu-Rt/internalin_Ig-like"/>
</dbReference>
<evidence type="ECO:0000313" key="5">
    <source>
        <dbReference type="Proteomes" id="UP000264541"/>
    </source>
</evidence>
<comment type="caution">
    <text evidence="4">The sequence shown here is derived from an EMBL/GenBank/DDBJ whole genome shotgun (WGS) entry which is preliminary data.</text>
</comment>
<dbReference type="AlphaFoldDB" id="A0A372LMA6"/>
<gene>
    <name evidence="4" type="ORF">D0469_12495</name>
</gene>
<dbReference type="Proteomes" id="UP000264541">
    <property type="component" value="Unassembled WGS sequence"/>
</dbReference>
<dbReference type="Gene3D" id="2.60.40.1220">
    <property type="match status" value="1"/>
</dbReference>
<dbReference type="Pfam" id="PF00395">
    <property type="entry name" value="SLH"/>
    <property type="match status" value="2"/>
</dbReference>
<feature type="chain" id="PRO_5016621618" evidence="2">
    <location>
        <begin position="29"/>
        <end position="821"/>
    </location>
</feature>
<name>A0A372LMA6_9BACI</name>
<accession>A0A372LMA6</accession>
<keyword evidence="5" id="KW-1185">Reference proteome</keyword>
<evidence type="ECO:0000256" key="2">
    <source>
        <dbReference type="SAM" id="SignalP"/>
    </source>
</evidence>
<dbReference type="EMBL" id="QVTE01000034">
    <property type="protein sequence ID" value="RFU68325.1"/>
    <property type="molecule type" value="Genomic_DNA"/>
</dbReference>
<proteinExistence type="predicted"/>
<evidence type="ECO:0000313" key="4">
    <source>
        <dbReference type="EMBL" id="RFU68325.1"/>
    </source>
</evidence>
<dbReference type="RefSeq" id="WP_117327074.1">
    <property type="nucleotide sequence ID" value="NZ_QVTE01000034.1"/>
</dbReference>
<dbReference type="InterPro" id="IPR001119">
    <property type="entry name" value="SLH_dom"/>
</dbReference>
<sequence length="821" mass="86604">MAKSYRKFTATAATAVLVASAIAPAASAAGFTDVPARYQDAVDFVVSKGVNGLTTTTFGTGDDIKRVDAAVMIAKVLGLSIDTAPPSGFTDVPERAAKYVNAIKAAGITSGKTATSFDSNSKITRGELAIWIQRGFELEGSGQLKFTDVSDRYETAVRALVSNKITNGVSETKFGVEQSAKRGDYAIFLHRAANATATPGVVEISSVEPTNAKTITVHFNEPLDPETLSTNDNLNLITLDRGEGAENPGQVSQQLSSDGKTLTFKAATFFKGDYTVRIPFETVKGTNGEYVSPANQIVTVNDVAGPDLVSADAMARATNETIKTVTLHFDEEVTSIDNVKINNANYTPSITGNTATFTVNLDASQPYEVTVVNAKDAAGNIKEVQTAPLRIGLDNTAPSISAVEATSENTVKVTLDEELEGNLPITGRVGSFTANIVTEVKVNPTNNREYFVTLNRDYLFRSGNTDTVTLTVAKDALEDRFGNTNASEVTKTVTVTRDTAAPAVARVETNSTNGDVTGFTVTYNKEVEDLDTSKISVVNSRGEILPFANVIQSATISDTNQNQVTFTLKSGVAADQYGFNFAEGVVTDRSLSPNQAGNYSFTVDVTDADTPVETNFKIEDATVSENVITVDFGTKVKGSGTGSAFNPAAYEINGAKLPADTDIEFSRTGGTLDQTTVNITLPAGFISANDEKAVFRVTGVQNLDNKVNNSFIALLPVTDNKAPEPASFTATELNELTVTYSEPIVALGTGADVTDELKLVNSNGASLPITGATVEAGKLVLNVADASTVSRLTTLEVASGSTADIKDAEDNVQSTGITINK</sequence>
<dbReference type="OrthoDB" id="2440872at2"/>
<feature type="domain" description="SLH" evidence="3">
    <location>
        <begin position="83"/>
        <end position="146"/>
    </location>
</feature>